<feature type="transmembrane region" description="Helical" evidence="8">
    <location>
        <begin position="178"/>
        <end position="198"/>
    </location>
</feature>
<dbReference type="AlphaFoldDB" id="A0A370HFN4"/>
<protein>
    <submittedName>
        <fullName evidence="9">NCS2 family nucleobase:cation symporter-2</fullName>
    </submittedName>
</protein>
<feature type="transmembrane region" description="Helical" evidence="8">
    <location>
        <begin position="64"/>
        <end position="84"/>
    </location>
</feature>
<keyword evidence="3" id="KW-0813">Transport</keyword>
<evidence type="ECO:0000256" key="8">
    <source>
        <dbReference type="SAM" id="Phobius"/>
    </source>
</evidence>
<feature type="transmembrane region" description="Helical" evidence="8">
    <location>
        <begin position="353"/>
        <end position="374"/>
    </location>
</feature>
<comment type="similarity">
    <text evidence="2">Belongs to the nucleobase:cation symporter-2 (NCS2) (TC 2.A.40) family.</text>
</comment>
<dbReference type="PANTHER" id="PTHR42810:SF4">
    <property type="entry name" value="URIC ACID TRANSPORTER UACT"/>
    <property type="match status" value="1"/>
</dbReference>
<evidence type="ECO:0000313" key="9">
    <source>
        <dbReference type="EMBL" id="RDI56044.1"/>
    </source>
</evidence>
<dbReference type="GO" id="GO:0042907">
    <property type="term" value="F:xanthine transmembrane transporter activity"/>
    <property type="evidence" value="ECO:0007669"/>
    <property type="project" value="TreeGrafter"/>
</dbReference>
<sequence>MTLDKPHRAAAEGGASSAVDQRMPFWHMVLLGLQHTLVMYAGAVVVPIVVGAALGLDEAQIADLVSIDLILAGVGTLLQAGGFWRFGIRMPLVVGAASSGIVPMIAVGQSHGLPTVYGSLLVAGAVWILVAPYFSMLLRLFPAVVTGTVITLIGLTLIPVGIRLVAGSDSGATDYGRLGHLALAAATMALMVIFRRIFGGLLGQLSILLALVVGAVVGWSTGIGSLAHVGDGSIVGIIGPMHFGALRFDIPSILLFLVIVFVLMVEGSGQGLAVGQVVGKPVGPGDIARLLRVDGLMTLCSGFCNGFVYTTFGQNIGLIALTGVRSRYPVVVVGVLLLVCGVLQPVGRVAAAIPAPVIGAAAIMTFGALTVSGIQILSRVDFERPANLTIVMVSLGVGLVPAFAPHFYRQLPDFAEMFLDSGVATGTVLAIGLNAVFHARRRAPDDAQPDTG</sequence>
<accession>A0A370HFN4</accession>
<dbReference type="Pfam" id="PF00860">
    <property type="entry name" value="Xan_ur_permease"/>
    <property type="match status" value="1"/>
</dbReference>
<dbReference type="NCBIfam" id="TIGR03173">
    <property type="entry name" value="pbuX"/>
    <property type="match status" value="1"/>
</dbReference>
<evidence type="ECO:0000256" key="7">
    <source>
        <dbReference type="ARBA" id="ARBA00023136"/>
    </source>
</evidence>
<organism evidence="9 10">
    <name type="scientific">Nocardia mexicana</name>
    <dbReference type="NCBI Taxonomy" id="279262"/>
    <lineage>
        <taxon>Bacteria</taxon>
        <taxon>Bacillati</taxon>
        <taxon>Actinomycetota</taxon>
        <taxon>Actinomycetes</taxon>
        <taxon>Mycobacteriales</taxon>
        <taxon>Nocardiaceae</taxon>
        <taxon>Nocardia</taxon>
    </lineage>
</organism>
<keyword evidence="4" id="KW-1003">Cell membrane</keyword>
<feature type="transmembrane region" description="Helical" evidence="8">
    <location>
        <begin position="90"/>
        <end position="108"/>
    </location>
</feature>
<evidence type="ECO:0000256" key="4">
    <source>
        <dbReference type="ARBA" id="ARBA00022475"/>
    </source>
</evidence>
<dbReference type="Proteomes" id="UP000255355">
    <property type="component" value="Unassembled WGS sequence"/>
</dbReference>
<dbReference type="NCBIfam" id="TIGR00801">
    <property type="entry name" value="ncs2"/>
    <property type="match status" value="1"/>
</dbReference>
<evidence type="ECO:0000256" key="2">
    <source>
        <dbReference type="ARBA" id="ARBA00008821"/>
    </source>
</evidence>
<feature type="transmembrane region" description="Helical" evidence="8">
    <location>
        <begin position="115"/>
        <end position="134"/>
    </location>
</feature>
<dbReference type="InterPro" id="IPR017588">
    <property type="entry name" value="UacT-like"/>
</dbReference>
<evidence type="ECO:0000256" key="3">
    <source>
        <dbReference type="ARBA" id="ARBA00022448"/>
    </source>
</evidence>
<feature type="transmembrane region" description="Helical" evidence="8">
    <location>
        <begin position="414"/>
        <end position="437"/>
    </location>
</feature>
<keyword evidence="10" id="KW-1185">Reference proteome</keyword>
<evidence type="ECO:0000256" key="6">
    <source>
        <dbReference type="ARBA" id="ARBA00022989"/>
    </source>
</evidence>
<dbReference type="RefSeq" id="WP_068016474.1">
    <property type="nucleotide sequence ID" value="NZ_QQAZ01000001.1"/>
</dbReference>
<dbReference type="PANTHER" id="PTHR42810">
    <property type="entry name" value="PURINE PERMEASE C1399.01C-RELATED"/>
    <property type="match status" value="1"/>
</dbReference>
<comment type="caution">
    <text evidence="9">The sequence shown here is derived from an EMBL/GenBank/DDBJ whole genome shotgun (WGS) entry which is preliminary data.</text>
</comment>
<feature type="transmembrane region" description="Helical" evidence="8">
    <location>
        <begin position="386"/>
        <end position="408"/>
    </location>
</feature>
<dbReference type="STRING" id="1210089.GCA_001613165_01833"/>
<keyword evidence="6 8" id="KW-1133">Transmembrane helix</keyword>
<dbReference type="OrthoDB" id="9805749at2"/>
<proteinExistence type="inferred from homology"/>
<feature type="transmembrane region" description="Helical" evidence="8">
    <location>
        <begin position="140"/>
        <end position="166"/>
    </location>
</feature>
<comment type="subcellular location">
    <subcellularLocation>
        <location evidence="1">Cell membrane</location>
        <topology evidence="1">Multi-pass membrane protein</topology>
    </subcellularLocation>
</comment>
<dbReference type="GO" id="GO:0005886">
    <property type="term" value="C:plasma membrane"/>
    <property type="evidence" value="ECO:0007669"/>
    <property type="project" value="UniProtKB-SubCell"/>
</dbReference>
<evidence type="ECO:0000256" key="5">
    <source>
        <dbReference type="ARBA" id="ARBA00022692"/>
    </source>
</evidence>
<keyword evidence="5 8" id="KW-0812">Transmembrane</keyword>
<reference evidence="9 10" key="1">
    <citation type="submission" date="2018-07" db="EMBL/GenBank/DDBJ databases">
        <title>Genomic Encyclopedia of Type Strains, Phase IV (KMG-IV): sequencing the most valuable type-strain genomes for metagenomic binning, comparative biology and taxonomic classification.</title>
        <authorList>
            <person name="Goeker M."/>
        </authorList>
    </citation>
    <scope>NUCLEOTIDE SEQUENCE [LARGE SCALE GENOMIC DNA]</scope>
    <source>
        <strain evidence="9 10">DSM 44952</strain>
    </source>
</reference>
<evidence type="ECO:0000313" key="10">
    <source>
        <dbReference type="Proteomes" id="UP000255355"/>
    </source>
</evidence>
<gene>
    <name evidence="9" type="ORF">DFR68_101881</name>
</gene>
<name>A0A370HFN4_9NOCA</name>
<dbReference type="EMBL" id="QQAZ01000001">
    <property type="protein sequence ID" value="RDI56044.1"/>
    <property type="molecule type" value="Genomic_DNA"/>
</dbReference>
<dbReference type="InterPro" id="IPR006042">
    <property type="entry name" value="Xan_ur_permease"/>
</dbReference>
<feature type="transmembrane region" description="Helical" evidence="8">
    <location>
        <begin position="328"/>
        <end position="347"/>
    </location>
</feature>
<dbReference type="NCBIfam" id="NF037981">
    <property type="entry name" value="NCS2_1"/>
    <property type="match status" value="1"/>
</dbReference>
<keyword evidence="7 8" id="KW-0472">Membrane</keyword>
<evidence type="ECO:0000256" key="1">
    <source>
        <dbReference type="ARBA" id="ARBA00004651"/>
    </source>
</evidence>
<feature type="transmembrane region" description="Helical" evidence="8">
    <location>
        <begin position="248"/>
        <end position="265"/>
    </location>
</feature>
<feature type="transmembrane region" description="Helical" evidence="8">
    <location>
        <begin position="204"/>
        <end position="227"/>
    </location>
</feature>
<dbReference type="InterPro" id="IPR006043">
    <property type="entry name" value="NCS2"/>
</dbReference>
<feature type="transmembrane region" description="Helical" evidence="8">
    <location>
        <begin position="37"/>
        <end position="57"/>
    </location>
</feature>